<evidence type="ECO:0000313" key="2">
    <source>
        <dbReference type="Proteomes" id="UP001054889"/>
    </source>
</evidence>
<dbReference type="EMBL" id="BQKI01000003">
    <property type="protein sequence ID" value="GJM90919.1"/>
    <property type="molecule type" value="Genomic_DNA"/>
</dbReference>
<protein>
    <submittedName>
        <fullName evidence="1">Uncharacterized protein</fullName>
    </submittedName>
</protein>
<dbReference type="Proteomes" id="UP001054889">
    <property type="component" value="Unassembled WGS sequence"/>
</dbReference>
<evidence type="ECO:0000313" key="1">
    <source>
        <dbReference type="EMBL" id="GJM90919.1"/>
    </source>
</evidence>
<organism evidence="1 2">
    <name type="scientific">Eleusine coracana subsp. coracana</name>
    <dbReference type="NCBI Taxonomy" id="191504"/>
    <lineage>
        <taxon>Eukaryota</taxon>
        <taxon>Viridiplantae</taxon>
        <taxon>Streptophyta</taxon>
        <taxon>Embryophyta</taxon>
        <taxon>Tracheophyta</taxon>
        <taxon>Spermatophyta</taxon>
        <taxon>Magnoliopsida</taxon>
        <taxon>Liliopsida</taxon>
        <taxon>Poales</taxon>
        <taxon>Poaceae</taxon>
        <taxon>PACMAD clade</taxon>
        <taxon>Chloridoideae</taxon>
        <taxon>Cynodonteae</taxon>
        <taxon>Eleusininae</taxon>
        <taxon>Eleusine</taxon>
    </lineage>
</organism>
<reference evidence="1" key="2">
    <citation type="submission" date="2021-12" db="EMBL/GenBank/DDBJ databases">
        <title>Resequencing data analysis of finger millet.</title>
        <authorList>
            <person name="Hatakeyama M."/>
            <person name="Aluri S."/>
            <person name="Balachadran M.T."/>
            <person name="Sivarajan S.R."/>
            <person name="Poveda L."/>
            <person name="Shimizu-Inatsugi R."/>
            <person name="Schlapbach R."/>
            <person name="Sreeman S.M."/>
            <person name="Shimizu K.K."/>
        </authorList>
    </citation>
    <scope>NUCLEOTIDE SEQUENCE</scope>
</reference>
<accession>A0AAV5BYS9</accession>
<comment type="caution">
    <text evidence="1">The sequence shown here is derived from an EMBL/GenBank/DDBJ whole genome shotgun (WGS) entry which is preliminary data.</text>
</comment>
<proteinExistence type="predicted"/>
<gene>
    <name evidence="1" type="primary">ga07245</name>
    <name evidence="1" type="ORF">PR202_ga07245</name>
</gene>
<keyword evidence="2" id="KW-1185">Reference proteome</keyword>
<name>A0AAV5BYS9_ELECO</name>
<dbReference type="AlphaFoldDB" id="A0AAV5BYS9"/>
<reference evidence="1" key="1">
    <citation type="journal article" date="2018" name="DNA Res.">
        <title>Multiple hybrid de novo genome assembly of finger millet, an orphan allotetraploid crop.</title>
        <authorList>
            <person name="Hatakeyama M."/>
            <person name="Aluri S."/>
            <person name="Balachadran M.T."/>
            <person name="Sivarajan S.R."/>
            <person name="Patrignani A."/>
            <person name="Gruter S."/>
            <person name="Poveda L."/>
            <person name="Shimizu-Inatsugi R."/>
            <person name="Baeten J."/>
            <person name="Francoijs K.J."/>
            <person name="Nataraja K.N."/>
            <person name="Reddy Y.A.N."/>
            <person name="Phadnis S."/>
            <person name="Ravikumar R.L."/>
            <person name="Schlapbach R."/>
            <person name="Sreeman S.M."/>
            <person name="Shimizu K.K."/>
        </authorList>
    </citation>
    <scope>NUCLEOTIDE SEQUENCE</scope>
</reference>
<sequence length="86" mass="9329">MAHLTGETWNMLAMEFNDGLESLLASLSLKLNGLRYSIADFYGFSNATFMNSSAAEQAAKLAAAAFYDGPAQFTVPINFKKLVQGK</sequence>